<accession>A0A8X6LMD7</accession>
<comment type="caution">
    <text evidence="1">The sequence shown here is derived from an EMBL/GenBank/DDBJ whole genome shotgun (WGS) entry which is preliminary data.</text>
</comment>
<evidence type="ECO:0000313" key="2">
    <source>
        <dbReference type="Proteomes" id="UP000887116"/>
    </source>
</evidence>
<sequence>MVTTEKTELEVGTVATRVDSLGVSGFWYRNYCYHKKDLLPGISVERPSTIYLKGIVGPAVKCPLVYFLIGLATGGQVNMGHQQMLCALVEVFIKDVLLPPDVLDMLRGARMKKIPWLEAFRTF</sequence>
<organism evidence="1 2">
    <name type="scientific">Trichonephila clavata</name>
    <name type="common">Joro spider</name>
    <name type="synonym">Nephila clavata</name>
    <dbReference type="NCBI Taxonomy" id="2740835"/>
    <lineage>
        <taxon>Eukaryota</taxon>
        <taxon>Metazoa</taxon>
        <taxon>Ecdysozoa</taxon>
        <taxon>Arthropoda</taxon>
        <taxon>Chelicerata</taxon>
        <taxon>Arachnida</taxon>
        <taxon>Araneae</taxon>
        <taxon>Araneomorphae</taxon>
        <taxon>Entelegynae</taxon>
        <taxon>Araneoidea</taxon>
        <taxon>Nephilidae</taxon>
        <taxon>Trichonephila</taxon>
    </lineage>
</organism>
<dbReference type="EMBL" id="BMAO01007108">
    <property type="protein sequence ID" value="GFR13702.1"/>
    <property type="molecule type" value="Genomic_DNA"/>
</dbReference>
<dbReference type="OrthoDB" id="6430065at2759"/>
<dbReference type="AlphaFoldDB" id="A0A8X6LMD7"/>
<gene>
    <name evidence="1" type="primary">AVEN_203504_1</name>
    <name evidence="1" type="ORF">TNCT_716491</name>
</gene>
<proteinExistence type="predicted"/>
<reference evidence="1" key="1">
    <citation type="submission" date="2020-07" db="EMBL/GenBank/DDBJ databases">
        <title>Multicomponent nature underlies the extraordinary mechanical properties of spider dragline silk.</title>
        <authorList>
            <person name="Kono N."/>
            <person name="Nakamura H."/>
            <person name="Mori M."/>
            <person name="Yoshida Y."/>
            <person name="Ohtoshi R."/>
            <person name="Malay A.D."/>
            <person name="Moran D.A.P."/>
            <person name="Tomita M."/>
            <person name="Numata K."/>
            <person name="Arakawa K."/>
        </authorList>
    </citation>
    <scope>NUCLEOTIDE SEQUENCE</scope>
</reference>
<protein>
    <submittedName>
        <fullName evidence="1">Uncharacterized protein</fullName>
    </submittedName>
</protein>
<evidence type="ECO:0000313" key="1">
    <source>
        <dbReference type="EMBL" id="GFR13702.1"/>
    </source>
</evidence>
<keyword evidence="2" id="KW-1185">Reference proteome</keyword>
<dbReference type="Proteomes" id="UP000887116">
    <property type="component" value="Unassembled WGS sequence"/>
</dbReference>
<name>A0A8X6LMD7_TRICU</name>